<reference evidence="6 7" key="1">
    <citation type="journal article" date="2014" name="Genome Announc.">
        <title>Draft genome sequences of eight enterohepatic helicobacter species isolated from both laboratory and wild rodents.</title>
        <authorList>
            <person name="Sheh A."/>
            <person name="Shen Z."/>
            <person name="Fox J.G."/>
        </authorList>
    </citation>
    <scope>NUCLEOTIDE SEQUENCE [LARGE SCALE GENOMIC DNA]</scope>
    <source>
        <strain evidence="6 7">MIT 01-6451</strain>
    </source>
</reference>
<dbReference type="Pfam" id="PF16193">
    <property type="entry name" value="AAA_assoc_2"/>
    <property type="match status" value="1"/>
</dbReference>
<dbReference type="Gene3D" id="1.10.8.60">
    <property type="match status" value="1"/>
</dbReference>
<dbReference type="AlphaFoldDB" id="A0A4U8TQH9"/>
<name>A0A4U8TQH9_9HELI</name>
<dbReference type="OrthoDB" id="9778364at2"/>
<dbReference type="SUPFAM" id="SSF48019">
    <property type="entry name" value="post-AAA+ oligomerization domain-like"/>
    <property type="match status" value="1"/>
</dbReference>
<evidence type="ECO:0000313" key="7">
    <source>
        <dbReference type="Proteomes" id="UP000029707"/>
    </source>
</evidence>
<protein>
    <recommendedName>
        <fullName evidence="2">Replication-associated recombination protein A</fullName>
    </recommendedName>
</protein>
<dbReference type="Gene3D" id="3.40.50.300">
    <property type="entry name" value="P-loop containing nucleotide triphosphate hydrolases"/>
    <property type="match status" value="1"/>
</dbReference>
<dbReference type="InterPro" id="IPR003593">
    <property type="entry name" value="AAA+_ATPase"/>
</dbReference>
<keyword evidence="4" id="KW-0067">ATP-binding</keyword>
<dbReference type="STRING" id="425400.LS65_01215"/>
<dbReference type="CDD" id="cd18139">
    <property type="entry name" value="HLD_clamp_RarA"/>
    <property type="match status" value="1"/>
</dbReference>
<accession>A0A4U8TQH9</accession>
<dbReference type="GO" id="GO:0005524">
    <property type="term" value="F:ATP binding"/>
    <property type="evidence" value="ECO:0007669"/>
    <property type="project" value="UniProtKB-KW"/>
</dbReference>
<dbReference type="FunFam" id="1.20.272.10:FF:000001">
    <property type="entry name" value="Putative AAA family ATPase"/>
    <property type="match status" value="1"/>
</dbReference>
<evidence type="ECO:0000259" key="5">
    <source>
        <dbReference type="SMART" id="SM00382"/>
    </source>
</evidence>
<organism evidence="6 7">
    <name type="scientific">Helicobacter japonicus</name>
    <dbReference type="NCBI Taxonomy" id="425400"/>
    <lineage>
        <taxon>Bacteria</taxon>
        <taxon>Pseudomonadati</taxon>
        <taxon>Campylobacterota</taxon>
        <taxon>Epsilonproteobacteria</taxon>
        <taxon>Campylobacterales</taxon>
        <taxon>Helicobacteraceae</taxon>
        <taxon>Helicobacter</taxon>
    </lineage>
</organism>
<dbReference type="GeneID" id="82321638"/>
<keyword evidence="7" id="KW-1185">Reference proteome</keyword>
<dbReference type="GO" id="GO:0009378">
    <property type="term" value="F:four-way junction helicase activity"/>
    <property type="evidence" value="ECO:0007669"/>
    <property type="project" value="InterPro"/>
</dbReference>
<dbReference type="Pfam" id="PF05496">
    <property type="entry name" value="RuvB_N"/>
    <property type="match status" value="1"/>
</dbReference>
<dbReference type="Pfam" id="PF12002">
    <property type="entry name" value="MgsA_C"/>
    <property type="match status" value="1"/>
</dbReference>
<dbReference type="InterPro" id="IPR027417">
    <property type="entry name" value="P-loop_NTPase"/>
</dbReference>
<evidence type="ECO:0000256" key="1">
    <source>
        <dbReference type="ARBA" id="ARBA00002393"/>
    </source>
</evidence>
<dbReference type="PANTHER" id="PTHR13779:SF7">
    <property type="entry name" value="ATPASE WRNIP1"/>
    <property type="match status" value="1"/>
</dbReference>
<evidence type="ECO:0000313" key="6">
    <source>
        <dbReference type="EMBL" id="TLE02105.1"/>
    </source>
</evidence>
<dbReference type="Gene3D" id="1.10.3710.10">
    <property type="entry name" value="DNA polymerase III clamp loader subunits, C-terminal domain"/>
    <property type="match status" value="1"/>
</dbReference>
<evidence type="ECO:0000256" key="4">
    <source>
        <dbReference type="ARBA" id="ARBA00022840"/>
    </source>
</evidence>
<dbReference type="Proteomes" id="UP000029707">
    <property type="component" value="Unassembled WGS sequence"/>
</dbReference>
<dbReference type="InterPro" id="IPR032423">
    <property type="entry name" value="AAA_assoc_2"/>
</dbReference>
<dbReference type="InterPro" id="IPR021886">
    <property type="entry name" value="MgsA_C"/>
</dbReference>
<dbReference type="SUPFAM" id="SSF52540">
    <property type="entry name" value="P-loop containing nucleoside triphosphate hydrolases"/>
    <property type="match status" value="1"/>
</dbReference>
<gene>
    <name evidence="6" type="ORF">LS65_004620</name>
</gene>
<evidence type="ECO:0000256" key="2">
    <source>
        <dbReference type="ARBA" id="ARBA00020776"/>
    </source>
</evidence>
<feature type="domain" description="AAA+ ATPase" evidence="5">
    <location>
        <begin position="37"/>
        <end position="150"/>
    </location>
</feature>
<proteinExistence type="predicted"/>
<comment type="caution">
    <text evidence="6">The sequence shown here is derived from an EMBL/GenBank/DDBJ whole genome shotgun (WGS) entry which is preliminary data.</text>
</comment>
<dbReference type="CDD" id="cd00009">
    <property type="entry name" value="AAA"/>
    <property type="match status" value="1"/>
</dbReference>
<dbReference type="PANTHER" id="PTHR13779">
    <property type="entry name" value="WERNER HELICASE-INTERACTING PROTEIN 1 FAMILY MEMBER"/>
    <property type="match status" value="1"/>
</dbReference>
<dbReference type="InterPro" id="IPR008824">
    <property type="entry name" value="RuvB-like_N"/>
</dbReference>
<dbReference type="GO" id="GO:0006261">
    <property type="term" value="P:DNA-templated DNA replication"/>
    <property type="evidence" value="ECO:0007669"/>
    <property type="project" value="TreeGrafter"/>
</dbReference>
<dbReference type="GO" id="GO:0008047">
    <property type="term" value="F:enzyme activator activity"/>
    <property type="evidence" value="ECO:0007669"/>
    <property type="project" value="TreeGrafter"/>
</dbReference>
<dbReference type="InterPro" id="IPR008921">
    <property type="entry name" value="DNA_pol3_clamp-load_cplx_C"/>
</dbReference>
<dbReference type="GO" id="GO:0003677">
    <property type="term" value="F:DNA binding"/>
    <property type="evidence" value="ECO:0007669"/>
    <property type="project" value="InterPro"/>
</dbReference>
<dbReference type="SMART" id="SM00382">
    <property type="entry name" value="AAA"/>
    <property type="match status" value="1"/>
</dbReference>
<evidence type="ECO:0000256" key="3">
    <source>
        <dbReference type="ARBA" id="ARBA00022741"/>
    </source>
</evidence>
<keyword evidence="3" id="KW-0547">Nucleotide-binding</keyword>
<comment type="function">
    <text evidence="1">DNA-dependent ATPase that plays important roles in cellular responses to stalled DNA replication processes.</text>
</comment>
<sequence>MFNLAQLLRPTTLEDFIAQEHILSPKSPLFKMLKNNAITHCFFYGPPGVGKTTLAQLIAEELKKPFATYNATSFKIEELRQFIKGYEGSLYQPLVFIDEVHRLNRTQQEVLLPIMESYSAIIFGASTYNPFASLTNAIRSRSFLFELKPLCFTDLDSILTRGIQYVKNHFHKNIHITQEAREYLIQSSAGDARALLNLLDATLSTGENHITLESLQSLRPFALHDGASEAESHYSLISALIKSIRGSDVQASIYYLARLIAGNENPEFIARRLVILASEDIGNANPNALNLATSTMLAVSKIGYPESRIILSQCVIYLASSPKSNTAYNAINKALDSIKNGVVLEVPEHIMPYSTHYLYPHNFGGYVEQNYLPQSHDAEDLHFVESTTKGFEKTLNEWLSKIKQEPKDEHNNE</sequence>
<dbReference type="RefSeq" id="WP_034360666.1">
    <property type="nucleotide sequence ID" value="NZ_CAMRWY010000013.1"/>
</dbReference>
<dbReference type="GO" id="GO:0000731">
    <property type="term" value="P:DNA synthesis involved in DNA repair"/>
    <property type="evidence" value="ECO:0007669"/>
    <property type="project" value="TreeGrafter"/>
</dbReference>
<dbReference type="InterPro" id="IPR051314">
    <property type="entry name" value="AAA_ATPase_RarA/MGS1/WRNIP1"/>
</dbReference>
<dbReference type="GO" id="GO:0017116">
    <property type="term" value="F:single-stranded DNA helicase activity"/>
    <property type="evidence" value="ECO:0007669"/>
    <property type="project" value="TreeGrafter"/>
</dbReference>
<dbReference type="EMBL" id="JRMQ02000004">
    <property type="protein sequence ID" value="TLE02105.1"/>
    <property type="molecule type" value="Genomic_DNA"/>
</dbReference>
<dbReference type="Gene3D" id="1.20.272.10">
    <property type="match status" value="1"/>
</dbReference>
<dbReference type="GO" id="GO:0006310">
    <property type="term" value="P:DNA recombination"/>
    <property type="evidence" value="ECO:0007669"/>
    <property type="project" value="InterPro"/>
</dbReference>